<name>A0A855X3C2_9BACT</name>
<reference evidence="3 4" key="1">
    <citation type="journal article" date="2018" name="ISME J.">
        <title>A methanotrophic archaeon couples anaerobic oxidation of methane to Fe(III) reduction.</title>
        <authorList>
            <person name="Cai C."/>
            <person name="Leu A.O."/>
            <person name="Xie G.J."/>
            <person name="Guo J."/>
            <person name="Feng Y."/>
            <person name="Zhao J.X."/>
            <person name="Tyson G.W."/>
            <person name="Yuan Z."/>
            <person name="Hu S."/>
        </authorList>
    </citation>
    <scope>NUCLEOTIDE SEQUENCE [LARGE SCALE GENOMIC DNA]</scope>
    <source>
        <strain evidence="3">FeB_12</strain>
    </source>
</reference>
<feature type="domain" description="Outer membrane protein beta-barrel" evidence="2">
    <location>
        <begin position="61"/>
        <end position="273"/>
    </location>
</feature>
<dbReference type="InterPro" id="IPR025665">
    <property type="entry name" value="Beta-barrel_OMP_2"/>
</dbReference>
<dbReference type="Pfam" id="PF13568">
    <property type="entry name" value="OMP_b-brl_2"/>
    <property type="match status" value="1"/>
</dbReference>
<protein>
    <recommendedName>
        <fullName evidence="2">Outer membrane protein beta-barrel domain-containing protein</fullName>
    </recommendedName>
</protein>
<keyword evidence="1" id="KW-1133">Transmembrane helix</keyword>
<sequence>MTPAFKSQKECPHYPEPASVGPILTTVAPGEILDKNHHRRHIMKGLLITAAIVVVLTAVAFAQETGSGGYGSPESRFQLGFRGGLNVNTMTGRLWGFTHLITTMYANDQNAVWTGGFSKSEVSGFAAGGFVNCRVNRLFSIQPELLIVKKGVKAGGTATVDIDGVGRVLLDMTEKVNLTYLEIPFLAKLTIPTGGKIRPGIFAGPALGINLSAKYVLDVRQSLGGDTYVIAGKPDISNNKSTDIGLVLGGDIGFPVGNAVFLLDARYTLGLNGQFGTVLGGSVPYWGPGDTPAEFPVAIFDPALEVTAVPDMKNRVVSITAGIAFNL</sequence>
<keyword evidence="1" id="KW-0812">Transmembrane</keyword>
<keyword evidence="1" id="KW-0472">Membrane</keyword>
<gene>
    <name evidence="3" type="ORF">C3F09_02640</name>
</gene>
<comment type="caution">
    <text evidence="3">The sequence shown here is derived from an EMBL/GenBank/DDBJ whole genome shotgun (WGS) entry which is preliminary data.</text>
</comment>
<evidence type="ECO:0000313" key="4">
    <source>
        <dbReference type="Proteomes" id="UP000250918"/>
    </source>
</evidence>
<dbReference type="Proteomes" id="UP000250918">
    <property type="component" value="Unassembled WGS sequence"/>
</dbReference>
<evidence type="ECO:0000259" key="2">
    <source>
        <dbReference type="Pfam" id="PF13568"/>
    </source>
</evidence>
<evidence type="ECO:0000256" key="1">
    <source>
        <dbReference type="SAM" id="Phobius"/>
    </source>
</evidence>
<feature type="transmembrane region" description="Helical" evidence="1">
    <location>
        <begin position="45"/>
        <end position="62"/>
    </location>
</feature>
<accession>A0A855X3C2</accession>
<dbReference type="EMBL" id="PQAP01000011">
    <property type="protein sequence ID" value="PWB75275.1"/>
    <property type="molecule type" value="Genomic_DNA"/>
</dbReference>
<organism evidence="3 4">
    <name type="scientific">candidate division GN15 bacterium</name>
    <dbReference type="NCBI Taxonomy" id="2072418"/>
    <lineage>
        <taxon>Bacteria</taxon>
        <taxon>candidate division GN15</taxon>
    </lineage>
</organism>
<dbReference type="AlphaFoldDB" id="A0A855X3C2"/>
<evidence type="ECO:0000313" key="3">
    <source>
        <dbReference type="EMBL" id="PWB75275.1"/>
    </source>
</evidence>
<proteinExistence type="predicted"/>